<name>A0A1M7Z1Y7_9VIBR</name>
<dbReference type="CDD" id="cd03255">
    <property type="entry name" value="ABC_MJ0796_LolCDE_FtsE"/>
    <property type="match status" value="1"/>
</dbReference>
<sequence>MLAFSNITKQYQLGEQSVHALNGVDGQVRKGEMVALCGPSGSGKSTLLNILGMLDMAYQGQVLMDGQPYPQHSREAAALRRSTLGFVFQRFNLIPVLTATENVAYPLMLNGFDTKTQQDKARQMLQKVGLEDFYDHRPDRLSGGQQQRVAIARALIHQPQLVIADEPTASLDSQTAHLVIQLMKALGHEMGTTFVIATHDPRMAGQCDRSINLIDGCISQEEIRWAG</sequence>
<keyword evidence="6" id="KW-0378">Hydrolase</keyword>
<dbReference type="AlphaFoldDB" id="A0A1M7Z1Y7"/>
<dbReference type="Proteomes" id="UP000184600">
    <property type="component" value="Unassembled WGS sequence"/>
</dbReference>
<reference evidence="7" key="1">
    <citation type="submission" date="2016-12" db="EMBL/GenBank/DDBJ databases">
        <authorList>
            <person name="Rodrigo-Torres L."/>
            <person name="Arahal R.D."/>
            <person name="Lucena T."/>
        </authorList>
    </citation>
    <scope>NUCLEOTIDE SEQUENCE [LARGE SCALE GENOMIC DNA]</scope>
</reference>
<dbReference type="PROSITE" id="PS00211">
    <property type="entry name" value="ABC_TRANSPORTER_1"/>
    <property type="match status" value="1"/>
</dbReference>
<organism evidence="6 7">
    <name type="scientific">Vibrio quintilis</name>
    <dbReference type="NCBI Taxonomy" id="1117707"/>
    <lineage>
        <taxon>Bacteria</taxon>
        <taxon>Pseudomonadati</taxon>
        <taxon>Pseudomonadota</taxon>
        <taxon>Gammaproteobacteria</taxon>
        <taxon>Vibrionales</taxon>
        <taxon>Vibrionaceae</taxon>
        <taxon>Vibrio</taxon>
    </lineage>
</organism>
<dbReference type="SUPFAM" id="SSF52540">
    <property type="entry name" value="P-loop containing nucleoside triphosphate hydrolases"/>
    <property type="match status" value="1"/>
</dbReference>
<dbReference type="Pfam" id="PF00005">
    <property type="entry name" value="ABC_tran"/>
    <property type="match status" value="1"/>
</dbReference>
<dbReference type="PANTHER" id="PTHR24220:SF689">
    <property type="entry name" value="LIPOPROTEIN-RELEASING SYSTEM ATP-BINDING PROTEIN LOLD"/>
    <property type="match status" value="1"/>
</dbReference>
<dbReference type="OrthoDB" id="9801477at2"/>
<evidence type="ECO:0000256" key="1">
    <source>
        <dbReference type="ARBA" id="ARBA00022448"/>
    </source>
</evidence>
<comment type="similarity">
    <text evidence="4">Belongs to the ABC transporter superfamily. Macrolide exporter (TC 3.A.1.122) family.</text>
</comment>
<dbReference type="GO" id="GO:0005524">
    <property type="term" value="F:ATP binding"/>
    <property type="evidence" value="ECO:0007669"/>
    <property type="project" value="UniProtKB-KW"/>
</dbReference>
<keyword evidence="6" id="KW-0449">Lipoprotein</keyword>
<dbReference type="RefSeq" id="WP_073586332.1">
    <property type="nucleotide sequence ID" value="NZ_AP024897.1"/>
</dbReference>
<accession>A0A1M7Z1Y7</accession>
<dbReference type="Gene3D" id="3.40.50.300">
    <property type="entry name" value="P-loop containing nucleotide triphosphate hydrolases"/>
    <property type="match status" value="1"/>
</dbReference>
<dbReference type="EMBL" id="FRFG01000083">
    <property type="protein sequence ID" value="SHO58891.1"/>
    <property type="molecule type" value="Genomic_DNA"/>
</dbReference>
<dbReference type="GO" id="GO:0022857">
    <property type="term" value="F:transmembrane transporter activity"/>
    <property type="evidence" value="ECO:0007669"/>
    <property type="project" value="TreeGrafter"/>
</dbReference>
<dbReference type="GO" id="GO:1902495">
    <property type="term" value="C:transmembrane transporter complex"/>
    <property type="evidence" value="ECO:0007669"/>
    <property type="project" value="UniProtKB-ARBA"/>
</dbReference>
<dbReference type="GO" id="GO:0016887">
    <property type="term" value="F:ATP hydrolysis activity"/>
    <property type="evidence" value="ECO:0007669"/>
    <property type="project" value="InterPro"/>
</dbReference>
<evidence type="ECO:0000256" key="4">
    <source>
        <dbReference type="ARBA" id="ARBA00038388"/>
    </source>
</evidence>
<keyword evidence="1" id="KW-0813">Transport</keyword>
<evidence type="ECO:0000259" key="5">
    <source>
        <dbReference type="PROSITE" id="PS50893"/>
    </source>
</evidence>
<dbReference type="InterPro" id="IPR027417">
    <property type="entry name" value="P-loop_NTPase"/>
</dbReference>
<dbReference type="GO" id="GO:0005886">
    <property type="term" value="C:plasma membrane"/>
    <property type="evidence" value="ECO:0007669"/>
    <property type="project" value="TreeGrafter"/>
</dbReference>
<dbReference type="FunFam" id="3.40.50.300:FF:000032">
    <property type="entry name" value="Export ABC transporter ATP-binding protein"/>
    <property type="match status" value="1"/>
</dbReference>
<dbReference type="PROSITE" id="PS50893">
    <property type="entry name" value="ABC_TRANSPORTER_2"/>
    <property type="match status" value="1"/>
</dbReference>
<dbReference type="GO" id="GO:0089705">
    <property type="term" value="P:protein localization to outer membrane"/>
    <property type="evidence" value="ECO:0007669"/>
    <property type="project" value="TreeGrafter"/>
</dbReference>
<evidence type="ECO:0000256" key="3">
    <source>
        <dbReference type="ARBA" id="ARBA00022840"/>
    </source>
</evidence>
<proteinExistence type="inferred from homology"/>
<protein>
    <submittedName>
        <fullName evidence="6">Lipoprotein-releasing system ATP-binding protein LolD</fullName>
        <ecNumber evidence="6">3.6.3.-</ecNumber>
    </submittedName>
</protein>
<evidence type="ECO:0000313" key="6">
    <source>
        <dbReference type="EMBL" id="SHO58891.1"/>
    </source>
</evidence>
<keyword evidence="3 6" id="KW-0067">ATP-binding</keyword>
<dbReference type="InterPro" id="IPR017911">
    <property type="entry name" value="MacB-like_ATP-bd"/>
</dbReference>
<feature type="domain" description="ABC transporter" evidence="5">
    <location>
        <begin position="2"/>
        <end position="226"/>
    </location>
</feature>
<dbReference type="PANTHER" id="PTHR24220">
    <property type="entry name" value="IMPORT ATP-BINDING PROTEIN"/>
    <property type="match status" value="1"/>
</dbReference>
<dbReference type="STRING" id="1117707.VQ7734_04666"/>
<evidence type="ECO:0000313" key="7">
    <source>
        <dbReference type="Proteomes" id="UP000184600"/>
    </source>
</evidence>
<dbReference type="InterPro" id="IPR003439">
    <property type="entry name" value="ABC_transporter-like_ATP-bd"/>
</dbReference>
<dbReference type="GO" id="GO:0044874">
    <property type="term" value="P:lipoprotein localization to outer membrane"/>
    <property type="evidence" value="ECO:0007669"/>
    <property type="project" value="TreeGrafter"/>
</dbReference>
<dbReference type="InterPro" id="IPR015854">
    <property type="entry name" value="ABC_transpr_LolD-like"/>
</dbReference>
<dbReference type="SMART" id="SM00382">
    <property type="entry name" value="AAA"/>
    <property type="match status" value="1"/>
</dbReference>
<gene>
    <name evidence="6" type="primary">lolD_4</name>
    <name evidence="6" type="ORF">VQ7734_04666</name>
</gene>
<keyword evidence="2" id="KW-0547">Nucleotide-binding</keyword>
<dbReference type="InterPro" id="IPR017871">
    <property type="entry name" value="ABC_transporter-like_CS"/>
</dbReference>
<dbReference type="InterPro" id="IPR003593">
    <property type="entry name" value="AAA+_ATPase"/>
</dbReference>
<keyword evidence="7" id="KW-1185">Reference proteome</keyword>
<evidence type="ECO:0000256" key="2">
    <source>
        <dbReference type="ARBA" id="ARBA00022741"/>
    </source>
</evidence>
<dbReference type="EC" id="3.6.3.-" evidence="6"/>